<feature type="region of interest" description="Disordered" evidence="1">
    <location>
        <begin position="72"/>
        <end position="109"/>
    </location>
</feature>
<reference evidence="3" key="2">
    <citation type="submission" date="2021-02" db="EMBL/GenBank/DDBJ databases">
        <authorList>
            <person name="Kimball J.A."/>
            <person name="Haas M.W."/>
            <person name="Macchietto M."/>
            <person name="Kono T."/>
            <person name="Duquette J."/>
            <person name="Shao M."/>
        </authorList>
    </citation>
    <scope>NUCLEOTIDE SEQUENCE</scope>
    <source>
        <tissue evidence="3">Fresh leaf tissue</tissue>
    </source>
</reference>
<feature type="compositionally biased region" description="Low complexity" evidence="1">
    <location>
        <begin position="76"/>
        <end position="85"/>
    </location>
</feature>
<evidence type="ECO:0000313" key="3">
    <source>
        <dbReference type="EMBL" id="KAG8099010.1"/>
    </source>
</evidence>
<protein>
    <submittedName>
        <fullName evidence="3">Uncharacterized protein</fullName>
    </submittedName>
</protein>
<evidence type="ECO:0000256" key="2">
    <source>
        <dbReference type="SAM" id="SignalP"/>
    </source>
</evidence>
<feature type="chain" id="PRO_5035165777" evidence="2">
    <location>
        <begin position="19"/>
        <end position="221"/>
    </location>
</feature>
<feature type="signal peptide" evidence="2">
    <location>
        <begin position="1"/>
        <end position="18"/>
    </location>
</feature>
<keyword evidence="4" id="KW-1185">Reference proteome</keyword>
<accession>A0A8J6C1H1</accession>
<feature type="region of interest" description="Disordered" evidence="1">
    <location>
        <begin position="152"/>
        <end position="200"/>
    </location>
</feature>
<dbReference type="AlphaFoldDB" id="A0A8J6C1H1"/>
<proteinExistence type="predicted"/>
<evidence type="ECO:0000256" key="1">
    <source>
        <dbReference type="SAM" id="MobiDB-lite"/>
    </source>
</evidence>
<keyword evidence="2" id="KW-0732">Signal</keyword>
<dbReference type="EMBL" id="JAAALK010000079">
    <property type="protein sequence ID" value="KAG8099010.1"/>
    <property type="molecule type" value="Genomic_DNA"/>
</dbReference>
<evidence type="ECO:0000313" key="4">
    <source>
        <dbReference type="Proteomes" id="UP000729402"/>
    </source>
</evidence>
<sequence>MVVLPRAAATVLCLLLQAKQPRLVVCGCRRRRATAAMWAMESGEERLGVGRQRRDLAEKRVAGGRKRRMRWRSRRSMSSPWRLRPGAPWSKRQCPGTPRRGRGSSPFPPLLPVKEAQCTLASRAGWLKAWSLGQGLDGANHQRRGAYLEVEAGVERGETEPLGSIGGGGNGTAERQGPGPRRAGGVSSPSSWPRKTETKAERCLEKSSLCNSGGENGQSLC</sequence>
<organism evidence="3 4">
    <name type="scientific">Zizania palustris</name>
    <name type="common">Northern wild rice</name>
    <dbReference type="NCBI Taxonomy" id="103762"/>
    <lineage>
        <taxon>Eukaryota</taxon>
        <taxon>Viridiplantae</taxon>
        <taxon>Streptophyta</taxon>
        <taxon>Embryophyta</taxon>
        <taxon>Tracheophyta</taxon>
        <taxon>Spermatophyta</taxon>
        <taxon>Magnoliopsida</taxon>
        <taxon>Liliopsida</taxon>
        <taxon>Poales</taxon>
        <taxon>Poaceae</taxon>
        <taxon>BOP clade</taxon>
        <taxon>Oryzoideae</taxon>
        <taxon>Oryzeae</taxon>
        <taxon>Zizaniinae</taxon>
        <taxon>Zizania</taxon>
    </lineage>
</organism>
<name>A0A8J6C1H1_ZIZPA</name>
<reference evidence="3" key="1">
    <citation type="journal article" date="2021" name="bioRxiv">
        <title>Whole Genome Assembly and Annotation of Northern Wild Rice, Zizania palustris L., Supports a Whole Genome Duplication in the Zizania Genus.</title>
        <authorList>
            <person name="Haas M."/>
            <person name="Kono T."/>
            <person name="Macchietto M."/>
            <person name="Millas R."/>
            <person name="McGilp L."/>
            <person name="Shao M."/>
            <person name="Duquette J."/>
            <person name="Hirsch C.N."/>
            <person name="Kimball J."/>
        </authorList>
    </citation>
    <scope>NUCLEOTIDE SEQUENCE</scope>
    <source>
        <tissue evidence="3">Fresh leaf tissue</tissue>
    </source>
</reference>
<comment type="caution">
    <text evidence="3">The sequence shown here is derived from an EMBL/GenBank/DDBJ whole genome shotgun (WGS) entry which is preliminary data.</text>
</comment>
<dbReference type="Proteomes" id="UP000729402">
    <property type="component" value="Unassembled WGS sequence"/>
</dbReference>
<gene>
    <name evidence="3" type="ORF">GUJ93_ZPchr0013g36966</name>
</gene>